<dbReference type="InterPro" id="IPR002347">
    <property type="entry name" value="SDR_fam"/>
</dbReference>
<dbReference type="GO" id="GO:0005789">
    <property type="term" value="C:endoplasmic reticulum membrane"/>
    <property type="evidence" value="ECO:0007669"/>
    <property type="project" value="TreeGrafter"/>
</dbReference>
<dbReference type="GO" id="GO:0030148">
    <property type="term" value="P:sphingolipid biosynthetic process"/>
    <property type="evidence" value="ECO:0007669"/>
    <property type="project" value="InterPro"/>
</dbReference>
<dbReference type="PANTHER" id="PTHR43550">
    <property type="entry name" value="3-KETODIHYDROSPHINGOSINE REDUCTASE"/>
    <property type="match status" value="1"/>
</dbReference>
<comment type="subcellular location">
    <subcellularLocation>
        <location evidence="1">Endoplasmic reticulum</location>
    </subcellularLocation>
</comment>
<dbReference type="InterPro" id="IPR045022">
    <property type="entry name" value="KDSR-like"/>
</dbReference>
<feature type="transmembrane region" description="Helical" evidence="12">
    <location>
        <begin position="177"/>
        <end position="195"/>
    </location>
</feature>
<keyword evidence="8" id="KW-0443">Lipid metabolism</keyword>
<comment type="catalytic activity">
    <reaction evidence="11">
        <text>sphinganine + NADP(+) = 3-oxosphinganine + NADPH + H(+)</text>
        <dbReference type="Rhea" id="RHEA:22640"/>
        <dbReference type="ChEBI" id="CHEBI:15378"/>
        <dbReference type="ChEBI" id="CHEBI:57783"/>
        <dbReference type="ChEBI" id="CHEBI:57817"/>
        <dbReference type="ChEBI" id="CHEBI:58299"/>
        <dbReference type="ChEBI" id="CHEBI:58349"/>
        <dbReference type="EC" id="1.1.1.102"/>
    </reaction>
    <physiologicalReaction direction="right-to-left" evidence="11">
        <dbReference type="Rhea" id="RHEA:22642"/>
    </physiologicalReaction>
</comment>
<dbReference type="FunFam" id="3.40.50.720:FF:000468">
    <property type="entry name" value="Short-chain dehydrogenase, putative"/>
    <property type="match status" value="1"/>
</dbReference>
<dbReference type="Proteomes" id="UP000093000">
    <property type="component" value="Unassembled WGS sequence"/>
</dbReference>
<comment type="pathway">
    <text evidence="3">Sphingolipid metabolism.</text>
</comment>
<accession>A0A1C7N9G8</accession>
<evidence type="ECO:0000256" key="11">
    <source>
        <dbReference type="ARBA" id="ARBA00048930"/>
    </source>
</evidence>
<dbReference type="FunCoup" id="A0A1C7N9G8">
    <property type="interactions" value="126"/>
</dbReference>
<keyword evidence="12" id="KW-1133">Transmembrane helix</keyword>
<evidence type="ECO:0000256" key="7">
    <source>
        <dbReference type="ARBA" id="ARBA00023002"/>
    </source>
</evidence>
<comment type="pathway">
    <text evidence="2">Lipid metabolism; sphingolipid metabolism.</text>
</comment>
<dbReference type="EMBL" id="LUGH01000413">
    <property type="protein sequence ID" value="OBZ85289.1"/>
    <property type="molecule type" value="Genomic_DNA"/>
</dbReference>
<protein>
    <recommendedName>
        <fullName evidence="9">3-dehydrosphinganine reductase</fullName>
        <ecNumber evidence="9">1.1.1.102</ecNumber>
    </recommendedName>
</protein>
<gene>
    <name evidence="13" type="primary">TSC10</name>
    <name evidence="13" type="ORF">A0J61_06666</name>
</gene>
<dbReference type="GO" id="GO:0006666">
    <property type="term" value="P:3-keto-sphinganine metabolic process"/>
    <property type="evidence" value="ECO:0007669"/>
    <property type="project" value="InterPro"/>
</dbReference>
<evidence type="ECO:0000256" key="4">
    <source>
        <dbReference type="ARBA" id="ARBA00022824"/>
    </source>
</evidence>
<dbReference type="GO" id="GO:0047560">
    <property type="term" value="F:3-dehydrosphinganine reductase activity"/>
    <property type="evidence" value="ECO:0007669"/>
    <property type="project" value="UniProtKB-EC"/>
</dbReference>
<name>A0A1C7N9G8_9FUNG</name>
<dbReference type="Gene3D" id="3.40.50.720">
    <property type="entry name" value="NAD(P)-binding Rossmann-like Domain"/>
    <property type="match status" value="1"/>
</dbReference>
<proteinExistence type="predicted"/>
<keyword evidence="12" id="KW-0472">Membrane</keyword>
<evidence type="ECO:0000256" key="6">
    <source>
        <dbReference type="ARBA" id="ARBA00022919"/>
    </source>
</evidence>
<keyword evidence="6" id="KW-0746">Sphingolipid metabolism</keyword>
<comment type="caution">
    <text evidence="13">The sequence shown here is derived from an EMBL/GenBank/DDBJ whole genome shotgun (WGS) entry which is preliminary data.</text>
</comment>
<comment type="function">
    <text evidence="10">Catalyzes the reduction of 3'-oxosphinganine (3-ketodihydrosphingosine/KDS) to sphinganine (dihydrosphingosine/DHS), the second step of de novo sphingolipid biosynthesis.</text>
</comment>
<dbReference type="CDD" id="cd08939">
    <property type="entry name" value="KDSR-like_SDR_c"/>
    <property type="match status" value="1"/>
</dbReference>
<dbReference type="PRINTS" id="PR00081">
    <property type="entry name" value="GDHRDH"/>
</dbReference>
<evidence type="ECO:0000256" key="3">
    <source>
        <dbReference type="ARBA" id="ARBA00004991"/>
    </source>
</evidence>
<evidence type="ECO:0000256" key="5">
    <source>
        <dbReference type="ARBA" id="ARBA00022857"/>
    </source>
</evidence>
<evidence type="ECO:0000256" key="9">
    <source>
        <dbReference type="ARBA" id="ARBA00026112"/>
    </source>
</evidence>
<keyword evidence="5" id="KW-0521">NADP</keyword>
<keyword evidence="12" id="KW-0812">Transmembrane</keyword>
<reference evidence="13 14" key="1">
    <citation type="submission" date="2016-03" db="EMBL/GenBank/DDBJ databases">
        <title>Choanephora cucurbitarum.</title>
        <authorList>
            <person name="Min B."/>
            <person name="Park H."/>
            <person name="Park J.-H."/>
            <person name="Shin H.-D."/>
            <person name="Choi I.-G."/>
        </authorList>
    </citation>
    <scope>NUCLEOTIDE SEQUENCE [LARGE SCALE GENOMIC DNA]</scope>
    <source>
        <strain evidence="13 14">KUS-F28377</strain>
    </source>
</reference>
<dbReference type="PANTHER" id="PTHR43550:SF3">
    <property type="entry name" value="3-KETODIHYDROSPHINGOSINE REDUCTASE"/>
    <property type="match status" value="1"/>
</dbReference>
<dbReference type="AlphaFoldDB" id="A0A1C7N9G8"/>
<dbReference type="InParanoid" id="A0A1C7N9G8"/>
<dbReference type="STRING" id="101091.A0A1C7N9G8"/>
<dbReference type="SUPFAM" id="SSF51735">
    <property type="entry name" value="NAD(P)-binding Rossmann-fold domains"/>
    <property type="match status" value="1"/>
</dbReference>
<dbReference type="OrthoDB" id="10267115at2759"/>
<organism evidence="13 14">
    <name type="scientific">Choanephora cucurbitarum</name>
    <dbReference type="NCBI Taxonomy" id="101091"/>
    <lineage>
        <taxon>Eukaryota</taxon>
        <taxon>Fungi</taxon>
        <taxon>Fungi incertae sedis</taxon>
        <taxon>Mucoromycota</taxon>
        <taxon>Mucoromycotina</taxon>
        <taxon>Mucoromycetes</taxon>
        <taxon>Mucorales</taxon>
        <taxon>Mucorineae</taxon>
        <taxon>Choanephoraceae</taxon>
        <taxon>Choanephoroideae</taxon>
        <taxon>Choanephora</taxon>
    </lineage>
</organism>
<evidence type="ECO:0000256" key="1">
    <source>
        <dbReference type="ARBA" id="ARBA00004240"/>
    </source>
</evidence>
<keyword evidence="14" id="KW-1185">Reference proteome</keyword>
<keyword evidence="7" id="KW-0560">Oxidoreductase</keyword>
<feature type="transmembrane region" description="Helical" evidence="12">
    <location>
        <begin position="6"/>
        <end position="27"/>
    </location>
</feature>
<evidence type="ECO:0000256" key="8">
    <source>
        <dbReference type="ARBA" id="ARBA00023098"/>
    </source>
</evidence>
<dbReference type="Pfam" id="PF00106">
    <property type="entry name" value="adh_short"/>
    <property type="match status" value="1"/>
</dbReference>
<evidence type="ECO:0000313" key="14">
    <source>
        <dbReference type="Proteomes" id="UP000093000"/>
    </source>
</evidence>
<keyword evidence="4" id="KW-0256">Endoplasmic reticulum</keyword>
<evidence type="ECO:0000256" key="10">
    <source>
        <dbReference type="ARBA" id="ARBA00044737"/>
    </source>
</evidence>
<evidence type="ECO:0000313" key="13">
    <source>
        <dbReference type="EMBL" id="OBZ85289.1"/>
    </source>
</evidence>
<evidence type="ECO:0000256" key="2">
    <source>
        <dbReference type="ARBA" id="ARBA00004760"/>
    </source>
</evidence>
<evidence type="ECO:0000256" key="12">
    <source>
        <dbReference type="SAM" id="Phobius"/>
    </source>
</evidence>
<dbReference type="EC" id="1.1.1.102" evidence="9"/>
<dbReference type="InterPro" id="IPR036291">
    <property type="entry name" value="NAD(P)-bd_dom_sf"/>
</dbReference>
<sequence length="327" mass="35971">MSLPSWASVLISLGAVTVAVAIVDFLYSKWNRVPFRPAGKHCFITGGSTGLGKALAIELVKAGADVTIVARRVTELEAAFEEIKANCTNENQKVVYVSADVTVQEDVVRAFNEATIKMGRDPEFVCACAGASYPRYFLDETMENFENLIKLNYLGQAYVAHQAAQRMRDQKIKDGKIVFVSSMLGLFSFVGYANYSPTKFAVRALADALRNELKRYQIGVHIFYPGNIQSPGFDTENLTKPEVTKEIEGVNVAQPANECAQSLLKGLYSGEYMITVDWLAYLLRCSARGVNPTNNLVLDFLTALVAQPAGSAFALYMDWVVAHGKYD</sequence>